<reference evidence="7" key="1">
    <citation type="submission" date="2024-06" db="EMBL/GenBank/DDBJ databases">
        <authorList>
            <person name="Ryan C."/>
        </authorList>
    </citation>
    <scope>NUCLEOTIDE SEQUENCE [LARGE SCALE GENOMIC DNA]</scope>
</reference>
<dbReference type="InterPro" id="IPR005630">
    <property type="entry name" value="Terpene_synthase_metal-bd"/>
</dbReference>
<proteinExistence type="predicted"/>
<dbReference type="GO" id="GO:0046872">
    <property type="term" value="F:metal ion binding"/>
    <property type="evidence" value="ECO:0007669"/>
    <property type="project" value="UniProtKB-KW"/>
</dbReference>
<comment type="cofactor">
    <cofactor evidence="1">
        <name>Mn(2+)</name>
        <dbReference type="ChEBI" id="CHEBI:29035"/>
    </cofactor>
</comment>
<evidence type="ECO:0000313" key="7">
    <source>
        <dbReference type="Proteomes" id="UP001497457"/>
    </source>
</evidence>
<evidence type="ECO:0000256" key="3">
    <source>
        <dbReference type="ARBA" id="ARBA00022723"/>
    </source>
</evidence>
<dbReference type="InterPro" id="IPR008949">
    <property type="entry name" value="Isoprenoid_synthase_dom_sf"/>
</dbReference>
<dbReference type="PANTHER" id="PTHR31225:SF228">
    <property type="entry name" value="ALPHA-TERPINEOL SYNTHASE, CHLOROPLASTIC"/>
    <property type="match status" value="1"/>
</dbReference>
<dbReference type="Proteomes" id="UP001497457">
    <property type="component" value="Chromosome 13rd"/>
</dbReference>
<dbReference type="InterPro" id="IPR034741">
    <property type="entry name" value="Terpene_cyclase-like_1_C"/>
</dbReference>
<dbReference type="InterPro" id="IPR001906">
    <property type="entry name" value="Terpene_synth_N"/>
</dbReference>
<feature type="domain" description="Terpene synthase N-terminal" evidence="4">
    <location>
        <begin position="86"/>
        <end position="258"/>
    </location>
</feature>
<gene>
    <name evidence="6" type="ORF">URODEC1_LOCUS18140</name>
</gene>
<reference evidence="6 7" key="2">
    <citation type="submission" date="2024-10" db="EMBL/GenBank/DDBJ databases">
        <authorList>
            <person name="Ryan C."/>
        </authorList>
    </citation>
    <scope>NUCLEOTIDE SEQUENCE [LARGE SCALE GENOMIC DNA]</scope>
</reference>
<feature type="domain" description="Terpene synthase metal-binding" evidence="5">
    <location>
        <begin position="315"/>
        <end position="554"/>
    </location>
</feature>
<dbReference type="SUPFAM" id="SSF48239">
    <property type="entry name" value="Terpenoid cyclases/Protein prenyltransferases"/>
    <property type="match status" value="1"/>
</dbReference>
<keyword evidence="7" id="KW-1185">Reference proteome</keyword>
<dbReference type="InterPro" id="IPR050148">
    <property type="entry name" value="Terpene_synthase-like"/>
</dbReference>
<dbReference type="EMBL" id="OZ075123">
    <property type="protein sequence ID" value="CAL4916683.1"/>
    <property type="molecule type" value="Genomic_DNA"/>
</dbReference>
<sequence>MECSVIIATNWRQCSGSCYLAAPASHPIQECGRLSLPCRRKRHAVLASQRKHTRICAKVGSQQLHRVDAEKRRSNEENYAFFHPSLWGDFFLHYKNTTTPSQQILMEERAMKLKKEVAKMISNSSCSLLQRMHLIYALERLCLDYHFQEEIDCVLAQISKVDFSNHDLHTVALWFYLLRSRSHKVSPDVFAAFKDEEGRFSWQNPRDLLSLYNAAHLRMHGEKILDEAISFTKSELESIVSDLDQQDEPFACEIIRALDIPIPRRVRIYEAKFYISMYEEDNTMDQMIVEFAKLNSNLIQIQHQQELKLLTRWWKNLKLQANFSFSRDRIVEYYFWVVGAYFEPSYSRARVIFTMVMATVIILDDFYDAYATSEECELFTKCIERWDRKEAKDLPENMKLVVGQILDNFETIKHNLAAHEKYHVSYLRNLTVDLVRAYSVEVRWRDEGYVPKTVDEHLQVSAITGACHLLSCASFVGMRDMKKESFDWVSTMPRMVHALCLILRLSDDLKESYEEVGMPLDVASVIESCMKEHNISIESARRKIQDRIEESWKDVNEEWLNPDNNAQPKELLERIFNLTRTMEYMYKQEDALTTSHAVKGTINSLFVESFTNI</sequence>
<protein>
    <submittedName>
        <fullName evidence="6">Uncharacterized protein</fullName>
    </submittedName>
</protein>
<dbReference type="SFLD" id="SFLDS00005">
    <property type="entry name" value="Isoprenoid_Synthase_Type_I"/>
    <property type="match status" value="1"/>
</dbReference>
<dbReference type="Gene3D" id="1.10.600.10">
    <property type="entry name" value="Farnesyl Diphosphate Synthase"/>
    <property type="match status" value="1"/>
</dbReference>
<dbReference type="InterPro" id="IPR044814">
    <property type="entry name" value="Terpene_cyclase_plant_C1"/>
</dbReference>
<organism evidence="6 7">
    <name type="scientific">Urochloa decumbens</name>
    <dbReference type="NCBI Taxonomy" id="240449"/>
    <lineage>
        <taxon>Eukaryota</taxon>
        <taxon>Viridiplantae</taxon>
        <taxon>Streptophyta</taxon>
        <taxon>Embryophyta</taxon>
        <taxon>Tracheophyta</taxon>
        <taxon>Spermatophyta</taxon>
        <taxon>Magnoliopsida</taxon>
        <taxon>Liliopsida</taxon>
        <taxon>Poales</taxon>
        <taxon>Poaceae</taxon>
        <taxon>PACMAD clade</taxon>
        <taxon>Panicoideae</taxon>
        <taxon>Panicodae</taxon>
        <taxon>Paniceae</taxon>
        <taxon>Melinidinae</taxon>
        <taxon>Urochloa</taxon>
    </lineage>
</organism>
<evidence type="ECO:0000259" key="5">
    <source>
        <dbReference type="Pfam" id="PF03936"/>
    </source>
</evidence>
<dbReference type="Pfam" id="PF03936">
    <property type="entry name" value="Terpene_synth_C"/>
    <property type="match status" value="1"/>
</dbReference>
<dbReference type="Pfam" id="PF01397">
    <property type="entry name" value="Terpene_synth"/>
    <property type="match status" value="1"/>
</dbReference>
<dbReference type="FunFam" id="1.10.600.10:FF:000007">
    <property type="entry name" value="Isoprene synthase, chloroplastic"/>
    <property type="match status" value="1"/>
</dbReference>
<dbReference type="InterPro" id="IPR008930">
    <property type="entry name" value="Terpenoid_cyclase/PrenylTrfase"/>
</dbReference>
<dbReference type="PANTHER" id="PTHR31225">
    <property type="entry name" value="OS04G0344100 PROTEIN-RELATED"/>
    <property type="match status" value="1"/>
</dbReference>
<dbReference type="AlphaFoldDB" id="A0ABC8WXR5"/>
<comment type="cofactor">
    <cofactor evidence="2">
        <name>Mg(2+)</name>
        <dbReference type="ChEBI" id="CHEBI:18420"/>
    </cofactor>
</comment>
<evidence type="ECO:0000313" key="6">
    <source>
        <dbReference type="EMBL" id="CAL4916683.1"/>
    </source>
</evidence>
<name>A0ABC8WXR5_9POAL</name>
<keyword evidence="3" id="KW-0479">Metal-binding</keyword>
<accession>A0ABC8WXR5</accession>
<evidence type="ECO:0000259" key="4">
    <source>
        <dbReference type="Pfam" id="PF01397"/>
    </source>
</evidence>
<dbReference type="InterPro" id="IPR036965">
    <property type="entry name" value="Terpene_synth_N_sf"/>
</dbReference>
<dbReference type="Gene3D" id="1.50.10.130">
    <property type="entry name" value="Terpene synthase, N-terminal domain"/>
    <property type="match status" value="1"/>
</dbReference>
<dbReference type="SUPFAM" id="SSF48576">
    <property type="entry name" value="Terpenoid synthases"/>
    <property type="match status" value="1"/>
</dbReference>
<evidence type="ECO:0000256" key="2">
    <source>
        <dbReference type="ARBA" id="ARBA00001946"/>
    </source>
</evidence>
<dbReference type="CDD" id="cd00684">
    <property type="entry name" value="Terpene_cyclase_plant_C1"/>
    <property type="match status" value="1"/>
</dbReference>
<dbReference type="SFLD" id="SFLDG01019">
    <property type="entry name" value="Terpene_Cyclase_Like_1_C_Termi"/>
    <property type="match status" value="1"/>
</dbReference>
<evidence type="ECO:0000256" key="1">
    <source>
        <dbReference type="ARBA" id="ARBA00001936"/>
    </source>
</evidence>
<dbReference type="GO" id="GO:0010333">
    <property type="term" value="F:terpene synthase activity"/>
    <property type="evidence" value="ECO:0007669"/>
    <property type="project" value="UniProtKB-ARBA"/>
</dbReference>